<keyword evidence="3" id="KW-1185">Reference proteome</keyword>
<dbReference type="Proteomes" id="UP000800096">
    <property type="component" value="Unassembled WGS sequence"/>
</dbReference>
<keyword evidence="1" id="KW-1133">Transmembrane helix</keyword>
<proteinExistence type="predicted"/>
<accession>A0A6A5QFD5</accession>
<reference evidence="2" key="1">
    <citation type="journal article" date="2020" name="Stud. Mycol.">
        <title>101 Dothideomycetes genomes: a test case for predicting lifestyles and emergence of pathogens.</title>
        <authorList>
            <person name="Haridas S."/>
            <person name="Albert R."/>
            <person name="Binder M."/>
            <person name="Bloem J."/>
            <person name="Labutti K."/>
            <person name="Salamov A."/>
            <person name="Andreopoulos B."/>
            <person name="Baker S."/>
            <person name="Barry K."/>
            <person name="Bills G."/>
            <person name="Bluhm B."/>
            <person name="Cannon C."/>
            <person name="Castanera R."/>
            <person name="Culley D."/>
            <person name="Daum C."/>
            <person name="Ezra D."/>
            <person name="Gonzalez J."/>
            <person name="Henrissat B."/>
            <person name="Kuo A."/>
            <person name="Liang C."/>
            <person name="Lipzen A."/>
            <person name="Lutzoni F."/>
            <person name="Magnuson J."/>
            <person name="Mondo S."/>
            <person name="Nolan M."/>
            <person name="Ohm R."/>
            <person name="Pangilinan J."/>
            <person name="Park H.-J."/>
            <person name="Ramirez L."/>
            <person name="Alfaro M."/>
            <person name="Sun H."/>
            <person name="Tritt A."/>
            <person name="Yoshinaga Y."/>
            <person name="Zwiers L.-H."/>
            <person name="Turgeon B."/>
            <person name="Goodwin S."/>
            <person name="Spatafora J."/>
            <person name="Crous P."/>
            <person name="Grigoriev I."/>
        </authorList>
    </citation>
    <scope>NUCLEOTIDE SEQUENCE</scope>
    <source>
        <strain evidence="2">HMLAC05119</strain>
    </source>
</reference>
<dbReference type="EMBL" id="ML979138">
    <property type="protein sequence ID" value="KAF1913486.1"/>
    <property type="molecule type" value="Genomic_DNA"/>
</dbReference>
<protein>
    <submittedName>
        <fullName evidence="2">Uncharacterized protein</fullName>
    </submittedName>
</protein>
<evidence type="ECO:0000313" key="3">
    <source>
        <dbReference type="Proteomes" id="UP000800096"/>
    </source>
</evidence>
<keyword evidence="1" id="KW-0472">Membrane</keyword>
<gene>
    <name evidence="2" type="ORF">BDU57DRAFT_312234</name>
</gene>
<name>A0A6A5QFD5_AMPQU</name>
<feature type="transmembrane region" description="Helical" evidence="1">
    <location>
        <begin position="12"/>
        <end position="29"/>
    </location>
</feature>
<dbReference type="AlphaFoldDB" id="A0A6A5QFD5"/>
<evidence type="ECO:0000313" key="2">
    <source>
        <dbReference type="EMBL" id="KAF1913486.1"/>
    </source>
</evidence>
<evidence type="ECO:0000256" key="1">
    <source>
        <dbReference type="SAM" id="Phobius"/>
    </source>
</evidence>
<sequence length="113" mass="12950">MCQWISSHYHYWQGLVFWFACMALTSNGLDDRRRCLHQDELQGPRISRDNYLGGLCNNPFRRVNNDLDCLWATFCKGISHTATRSLTTVIGITVGTKVATCMMYLCRLRGPIS</sequence>
<organism evidence="2 3">
    <name type="scientific">Ampelomyces quisqualis</name>
    <name type="common">Powdery mildew agent</name>
    <dbReference type="NCBI Taxonomy" id="50730"/>
    <lineage>
        <taxon>Eukaryota</taxon>
        <taxon>Fungi</taxon>
        <taxon>Dikarya</taxon>
        <taxon>Ascomycota</taxon>
        <taxon>Pezizomycotina</taxon>
        <taxon>Dothideomycetes</taxon>
        <taxon>Pleosporomycetidae</taxon>
        <taxon>Pleosporales</taxon>
        <taxon>Pleosporineae</taxon>
        <taxon>Phaeosphaeriaceae</taxon>
        <taxon>Ampelomyces</taxon>
    </lineage>
</organism>
<keyword evidence="1" id="KW-0812">Transmembrane</keyword>